<proteinExistence type="predicted"/>
<gene>
    <name evidence="2" type="ORF">IV43_GL001412</name>
    <name evidence="3" type="ORF">LAC1533_2305</name>
</gene>
<dbReference type="Proteomes" id="UP000051491">
    <property type="component" value="Unassembled WGS sequence"/>
</dbReference>
<reference evidence="5" key="3">
    <citation type="submission" date="2016-11" db="EMBL/GenBank/DDBJ databases">
        <authorList>
            <person name="Papadimitriou K."/>
        </authorList>
    </citation>
    <scope>NUCLEOTIDE SEQUENCE [LARGE SCALE GENOMIC DNA]</scope>
    <source>
        <strain evidence="5">ACA-DC 1533</strain>
    </source>
</reference>
<evidence type="ECO:0000313" key="2">
    <source>
        <dbReference type="EMBL" id="KRN87377.1"/>
    </source>
</evidence>
<dbReference type="KEGG" id="laca:LAC1533_2305"/>
<dbReference type="RefSeq" id="WP_010495904.1">
    <property type="nucleotide sequence ID" value="NZ_JQBK01000004.1"/>
</dbReference>
<organism evidence="2 4">
    <name type="scientific">Ligilactobacillus acidipiscis</name>
    <dbReference type="NCBI Taxonomy" id="89059"/>
    <lineage>
        <taxon>Bacteria</taxon>
        <taxon>Bacillati</taxon>
        <taxon>Bacillota</taxon>
        <taxon>Bacilli</taxon>
        <taxon>Lactobacillales</taxon>
        <taxon>Lactobacillaceae</taxon>
        <taxon>Ligilactobacillus</taxon>
    </lineage>
</organism>
<evidence type="ECO:0000313" key="4">
    <source>
        <dbReference type="Proteomes" id="UP000051491"/>
    </source>
</evidence>
<reference evidence="2 4" key="1">
    <citation type="journal article" date="2015" name="Genome Announc.">
        <title>Expanding the biotechnology potential of lactobacilli through comparative genomics of 213 strains and associated genera.</title>
        <authorList>
            <person name="Sun Z."/>
            <person name="Harris H.M."/>
            <person name="McCann A."/>
            <person name="Guo C."/>
            <person name="Argimon S."/>
            <person name="Zhang W."/>
            <person name="Yang X."/>
            <person name="Jeffery I.B."/>
            <person name="Cooney J.C."/>
            <person name="Kagawa T.F."/>
            <person name="Liu W."/>
            <person name="Song Y."/>
            <person name="Salvetti E."/>
            <person name="Wrobel A."/>
            <person name="Rasinkangas P."/>
            <person name="Parkhill J."/>
            <person name="Rea M.C."/>
            <person name="O'Sullivan O."/>
            <person name="Ritari J."/>
            <person name="Douillard F.P."/>
            <person name="Paul Ross R."/>
            <person name="Yang R."/>
            <person name="Briner A.E."/>
            <person name="Felis G.E."/>
            <person name="de Vos W.M."/>
            <person name="Barrangou R."/>
            <person name="Klaenhammer T.R."/>
            <person name="Caufield P.W."/>
            <person name="Cui Y."/>
            <person name="Zhang H."/>
            <person name="O'Toole P.W."/>
        </authorList>
    </citation>
    <scope>NUCLEOTIDE SEQUENCE [LARGE SCALE GENOMIC DNA]</scope>
    <source>
        <strain evidence="2 4">DSM 15353</strain>
    </source>
</reference>
<dbReference type="STRING" id="89059.LAC1533_2305"/>
<protein>
    <submittedName>
        <fullName evidence="2">Uncharacterized protein</fullName>
    </submittedName>
</protein>
<evidence type="ECO:0000256" key="1">
    <source>
        <dbReference type="SAM" id="Coils"/>
    </source>
</evidence>
<keyword evidence="1" id="KW-0175">Coiled coil</keyword>
<dbReference type="EMBL" id="JQBK01000004">
    <property type="protein sequence ID" value="KRN87377.1"/>
    <property type="molecule type" value="Genomic_DNA"/>
</dbReference>
<evidence type="ECO:0000313" key="3">
    <source>
        <dbReference type="EMBL" id="SFV41731.1"/>
    </source>
</evidence>
<dbReference type="Proteomes" id="UP000190935">
    <property type="component" value="Chromosome I"/>
</dbReference>
<dbReference type="AlphaFoldDB" id="A0A0R2KD72"/>
<feature type="coiled-coil region" evidence="1">
    <location>
        <begin position="39"/>
        <end position="66"/>
    </location>
</feature>
<dbReference type="GeneID" id="95350389"/>
<accession>A0A0R2KD72</accession>
<reference evidence="3" key="2">
    <citation type="submission" date="2016-11" db="EMBL/GenBank/DDBJ databases">
        <authorList>
            <person name="Jaros S."/>
            <person name="Januszkiewicz K."/>
            <person name="Wedrychowicz H."/>
        </authorList>
    </citation>
    <scope>NUCLEOTIDE SEQUENCE [LARGE SCALE GENOMIC DNA]</scope>
    <source>
        <strain evidence="3">ACA-DC 1533</strain>
    </source>
</reference>
<dbReference type="OrthoDB" id="2328647at2"/>
<dbReference type="EMBL" id="LT630287">
    <property type="protein sequence ID" value="SFV41731.1"/>
    <property type="molecule type" value="Genomic_DNA"/>
</dbReference>
<dbReference type="PATRIC" id="fig|89059.3.peg.1515"/>
<name>A0A0R2KD72_9LACO</name>
<sequence>MNKKDDARQYLLDYFAQADKLNGTIEEMKQLRKGNAPKQEQLDEKVQEYEQRLNNLNSGKIKMNQSLKILGFDKPIAKFSQEELIRLSEILEP</sequence>
<evidence type="ECO:0000313" key="5">
    <source>
        <dbReference type="Proteomes" id="UP000190935"/>
    </source>
</evidence>